<protein>
    <submittedName>
        <fullName evidence="1">Uncharacterized protein</fullName>
    </submittedName>
</protein>
<dbReference type="AlphaFoldDB" id="A0A370BQF0"/>
<gene>
    <name evidence="1" type="ORF">M747DRAFT_325880</name>
</gene>
<dbReference type="EMBL" id="KZ851945">
    <property type="protein sequence ID" value="RDH15739.1"/>
    <property type="molecule type" value="Genomic_DNA"/>
</dbReference>
<dbReference type="Proteomes" id="UP000253845">
    <property type="component" value="Unassembled WGS sequence"/>
</dbReference>
<proteinExistence type="predicted"/>
<dbReference type="VEuPathDB" id="FungiDB:M747DRAFT_325880"/>
<name>A0A370BQF0_ASPNG</name>
<reference evidence="1 2" key="1">
    <citation type="submission" date="2018-07" db="EMBL/GenBank/DDBJ databases">
        <title>Section-level genome sequencing of Aspergillus section Nigri to investigate inter- and intra-species variation.</title>
        <authorList>
            <consortium name="DOE Joint Genome Institute"/>
            <person name="Vesth T.C."/>
            <person name="Nybo J.L."/>
            <person name="Theobald S."/>
            <person name="Frisvad J.C."/>
            <person name="Larsen T.O."/>
            <person name="Nielsen K.F."/>
            <person name="Hoof J.B."/>
            <person name="Brandl J."/>
            <person name="Salamov A."/>
            <person name="Riley R."/>
            <person name="Gladden J.M."/>
            <person name="Phatale P."/>
            <person name="Nielsen M.T."/>
            <person name="Lyhne E.K."/>
            <person name="Kogle M.E."/>
            <person name="Strasser K."/>
            <person name="McDonnell E."/>
            <person name="Barry K."/>
            <person name="Clum A."/>
            <person name="Chen C."/>
            <person name="Nolan M."/>
            <person name="Sandor L."/>
            <person name="Kuo A."/>
            <person name="Lipzen A."/>
            <person name="Hainaut M."/>
            <person name="Drula E."/>
            <person name="Tsang A."/>
            <person name="Magnuson J.K."/>
            <person name="Henrissat B."/>
            <person name="Wiebenga A."/>
            <person name="Simmons B.A."/>
            <person name="Makela M.R."/>
            <person name="De vries R.P."/>
            <person name="Grigoriev I.V."/>
            <person name="Mortensen U.H."/>
            <person name="Baker S.E."/>
            <person name="Andersen M.R."/>
        </authorList>
    </citation>
    <scope>NUCLEOTIDE SEQUENCE [LARGE SCALE GENOMIC DNA]</scope>
    <source>
        <strain evidence="1 2">ATCC 13496</strain>
    </source>
</reference>
<accession>A0A370BQF0</accession>
<evidence type="ECO:0000313" key="1">
    <source>
        <dbReference type="EMBL" id="RDH15739.1"/>
    </source>
</evidence>
<sequence length="407" mass="45246">MWSWDKLRLIDGVTGDVSMHSRGLSDKFQPCGVSRVMDTVDDDQPLTASAAIEKDTAQSGLSKTEVERRWIDVCPASRSWSPGLLDLGLGPELSLSHATAQRPGNLQEAIISESVLSIVPGNGLCPWSTSGAGMSRARDAEDCHTFSPVNTIINLEMIDSFLDKHFNLGAKVPYRRKFVSLSTAREETRRIDHHFCQTMLIDRKAASGAAHSALVTLTRRHRTDSSTQSHVHWLISTPTLWIDRSGVCVKISYQPKGVGDHELVVDMEYLSPKFDDMETRQLVAFWSDSERLDRVLYALLQSDGVLRPGTSIQSPQTDCVQVDTKNESIVCKYFWQVGTPWPWSATGVLTILSPRTLDGSNGLWTGTTIVAFRGNLSEYSESSGTMNQTKDFRLVYNSTGQLSRECW</sequence>
<organism evidence="1 2">
    <name type="scientific">Aspergillus niger ATCC 13496</name>
    <dbReference type="NCBI Taxonomy" id="1353008"/>
    <lineage>
        <taxon>Eukaryota</taxon>
        <taxon>Fungi</taxon>
        <taxon>Dikarya</taxon>
        <taxon>Ascomycota</taxon>
        <taxon>Pezizomycotina</taxon>
        <taxon>Eurotiomycetes</taxon>
        <taxon>Eurotiomycetidae</taxon>
        <taxon>Eurotiales</taxon>
        <taxon>Aspergillaceae</taxon>
        <taxon>Aspergillus</taxon>
        <taxon>Aspergillus subgen. Circumdati</taxon>
    </lineage>
</organism>
<evidence type="ECO:0000313" key="2">
    <source>
        <dbReference type="Proteomes" id="UP000253845"/>
    </source>
</evidence>